<dbReference type="InterPro" id="IPR036271">
    <property type="entry name" value="Tet_transcr_reg_TetR-rel_C_sf"/>
</dbReference>
<evidence type="ECO:0000313" key="5">
    <source>
        <dbReference type="EMBL" id="MBK0400131.1"/>
    </source>
</evidence>
<organism evidence="5 6">
    <name type="scientific">Thermohalobaculum xanthum</name>
    <dbReference type="NCBI Taxonomy" id="2753746"/>
    <lineage>
        <taxon>Bacteria</taxon>
        <taxon>Pseudomonadati</taxon>
        <taxon>Pseudomonadota</taxon>
        <taxon>Alphaproteobacteria</taxon>
        <taxon>Rhodobacterales</taxon>
        <taxon>Paracoccaceae</taxon>
        <taxon>Thermohalobaculum</taxon>
    </lineage>
</organism>
<evidence type="ECO:0000313" key="6">
    <source>
        <dbReference type="Proteomes" id="UP000655420"/>
    </source>
</evidence>
<comment type="caution">
    <text evidence="5">The sequence shown here is derived from an EMBL/GenBank/DDBJ whole genome shotgun (WGS) entry which is preliminary data.</text>
</comment>
<dbReference type="Pfam" id="PF00440">
    <property type="entry name" value="TetR_N"/>
    <property type="match status" value="1"/>
</dbReference>
<evidence type="ECO:0000259" key="4">
    <source>
        <dbReference type="PROSITE" id="PS50977"/>
    </source>
</evidence>
<feature type="DNA-binding region" description="H-T-H motif" evidence="2">
    <location>
        <begin position="49"/>
        <end position="68"/>
    </location>
</feature>
<feature type="region of interest" description="Disordered" evidence="3">
    <location>
        <begin position="1"/>
        <end position="22"/>
    </location>
</feature>
<dbReference type="EMBL" id="JAEHHL010000007">
    <property type="protein sequence ID" value="MBK0400131.1"/>
    <property type="molecule type" value="Genomic_DNA"/>
</dbReference>
<protein>
    <submittedName>
        <fullName evidence="5">TetR family transcriptional regulator</fullName>
    </submittedName>
</protein>
<evidence type="ECO:0000256" key="1">
    <source>
        <dbReference type="ARBA" id="ARBA00023125"/>
    </source>
</evidence>
<dbReference type="InterPro" id="IPR001647">
    <property type="entry name" value="HTH_TetR"/>
</dbReference>
<dbReference type="InterPro" id="IPR009057">
    <property type="entry name" value="Homeodomain-like_sf"/>
</dbReference>
<dbReference type="Proteomes" id="UP000655420">
    <property type="component" value="Unassembled WGS sequence"/>
</dbReference>
<reference evidence="5" key="1">
    <citation type="submission" date="2020-12" db="EMBL/GenBank/DDBJ databases">
        <title>Bacterial taxonomy.</title>
        <authorList>
            <person name="Pan X."/>
        </authorList>
    </citation>
    <scope>NUCLEOTIDE SEQUENCE</scope>
    <source>
        <strain evidence="5">M0105</strain>
    </source>
</reference>
<dbReference type="GO" id="GO:0003677">
    <property type="term" value="F:DNA binding"/>
    <property type="evidence" value="ECO:0007669"/>
    <property type="project" value="UniProtKB-UniRule"/>
</dbReference>
<dbReference type="Gene3D" id="1.10.357.10">
    <property type="entry name" value="Tetracycline Repressor, domain 2"/>
    <property type="match status" value="1"/>
</dbReference>
<feature type="domain" description="HTH tetR-type" evidence="4">
    <location>
        <begin position="26"/>
        <end position="86"/>
    </location>
</feature>
<dbReference type="Pfam" id="PF17938">
    <property type="entry name" value="TetR_C_29"/>
    <property type="match status" value="1"/>
</dbReference>
<dbReference type="PROSITE" id="PS50977">
    <property type="entry name" value="HTH_TETR_2"/>
    <property type="match status" value="1"/>
</dbReference>
<accession>A0A8J7M8A1</accession>
<dbReference type="SUPFAM" id="SSF46689">
    <property type="entry name" value="Homeodomain-like"/>
    <property type="match status" value="1"/>
</dbReference>
<dbReference type="SUPFAM" id="SSF48498">
    <property type="entry name" value="Tetracyclin repressor-like, C-terminal domain"/>
    <property type="match status" value="1"/>
</dbReference>
<evidence type="ECO:0000256" key="3">
    <source>
        <dbReference type="SAM" id="MobiDB-lite"/>
    </source>
</evidence>
<evidence type="ECO:0000256" key="2">
    <source>
        <dbReference type="PROSITE-ProRule" id="PRU00335"/>
    </source>
</evidence>
<keyword evidence="1 2" id="KW-0238">DNA-binding</keyword>
<dbReference type="PANTHER" id="PTHR30328:SF54">
    <property type="entry name" value="HTH-TYPE TRANSCRIPTIONAL REPRESSOR SCO4008"/>
    <property type="match status" value="1"/>
</dbReference>
<dbReference type="PRINTS" id="PR00455">
    <property type="entry name" value="HTHTETR"/>
</dbReference>
<name>A0A8J7M8A1_9RHOB</name>
<gene>
    <name evidence="5" type="ORF">H0I76_13105</name>
</gene>
<dbReference type="PANTHER" id="PTHR30328">
    <property type="entry name" value="TRANSCRIPTIONAL REPRESSOR"/>
    <property type="match status" value="1"/>
</dbReference>
<keyword evidence="6" id="KW-1185">Reference proteome</keyword>
<proteinExistence type="predicted"/>
<dbReference type="AlphaFoldDB" id="A0A8J7M8A1"/>
<dbReference type="InterPro" id="IPR041474">
    <property type="entry name" value="NicS_C"/>
</dbReference>
<sequence length="224" mass="25672">MQRVRSSASEEDAAEQPRRSWKQDPHGVRLNILQVAREAFAQKGLSGARIEEIASQTSTSKRMIYYYFGDKEGLYREVLADAYRRTREAEDALELDGLPSDEALRKLAEFTFDNHRRSKDFIRLVMIENVHEGRHMPDSTEMSGENSSAIRLLEDIYARGLEAGVFRPGFSAVELHWLISALCYFNVSNQATFSHIFGRELFDEDGQTKLRRHVGDMVLRLVLA</sequence>
<dbReference type="InterPro" id="IPR050109">
    <property type="entry name" value="HTH-type_TetR-like_transc_reg"/>
</dbReference>